<dbReference type="PROSITE" id="PS50144">
    <property type="entry name" value="MATH"/>
    <property type="match status" value="1"/>
</dbReference>
<feature type="compositionally biased region" description="Low complexity" evidence="1">
    <location>
        <begin position="75"/>
        <end position="84"/>
    </location>
</feature>
<dbReference type="InterPro" id="IPR008974">
    <property type="entry name" value="TRAF-like"/>
</dbReference>
<feature type="domain" description="MATH" evidence="2">
    <location>
        <begin position="240"/>
        <end position="375"/>
    </location>
</feature>
<feature type="region of interest" description="Disordered" evidence="1">
    <location>
        <begin position="39"/>
        <end position="196"/>
    </location>
</feature>
<proteinExistence type="predicted"/>
<comment type="caution">
    <text evidence="3">The sequence shown here is derived from an EMBL/GenBank/DDBJ whole genome shotgun (WGS) entry which is preliminary data.</text>
</comment>
<gene>
    <name evidence="3" type="ORF">PECAL_1P02190</name>
</gene>
<reference evidence="3" key="1">
    <citation type="submission" date="2021-11" db="EMBL/GenBank/DDBJ databases">
        <authorList>
            <consortium name="Genoscope - CEA"/>
            <person name="William W."/>
        </authorList>
    </citation>
    <scope>NUCLEOTIDE SEQUENCE</scope>
</reference>
<feature type="compositionally biased region" description="Basic and acidic residues" evidence="1">
    <location>
        <begin position="65"/>
        <end position="74"/>
    </location>
</feature>
<name>A0A8J2S2U5_9STRA</name>
<dbReference type="InterPro" id="IPR002083">
    <property type="entry name" value="MATH/TRAF_dom"/>
</dbReference>
<keyword evidence="4" id="KW-1185">Reference proteome</keyword>
<evidence type="ECO:0000259" key="2">
    <source>
        <dbReference type="PROSITE" id="PS50144"/>
    </source>
</evidence>
<dbReference type="Gene3D" id="2.60.210.10">
    <property type="entry name" value="Apoptosis, Tumor Necrosis Factor Receptor Associated Protein 2, Chain A"/>
    <property type="match status" value="1"/>
</dbReference>
<dbReference type="SUPFAM" id="SSF49599">
    <property type="entry name" value="TRAF domain-like"/>
    <property type="match status" value="1"/>
</dbReference>
<dbReference type="AlphaFoldDB" id="A0A8J2S2U5"/>
<feature type="compositionally biased region" description="Basic and acidic residues" evidence="1">
    <location>
        <begin position="134"/>
        <end position="150"/>
    </location>
</feature>
<evidence type="ECO:0000256" key="1">
    <source>
        <dbReference type="SAM" id="MobiDB-lite"/>
    </source>
</evidence>
<dbReference type="Proteomes" id="UP000789595">
    <property type="component" value="Unassembled WGS sequence"/>
</dbReference>
<accession>A0A8J2S2U5</accession>
<dbReference type="CDD" id="cd00121">
    <property type="entry name" value="MATH"/>
    <property type="match status" value="1"/>
</dbReference>
<organism evidence="3 4">
    <name type="scientific">Pelagomonas calceolata</name>
    <dbReference type="NCBI Taxonomy" id="35677"/>
    <lineage>
        <taxon>Eukaryota</taxon>
        <taxon>Sar</taxon>
        <taxon>Stramenopiles</taxon>
        <taxon>Ochrophyta</taxon>
        <taxon>Pelagophyceae</taxon>
        <taxon>Pelagomonadales</taxon>
        <taxon>Pelagomonadaceae</taxon>
        <taxon>Pelagomonas</taxon>
    </lineage>
</organism>
<evidence type="ECO:0000313" key="4">
    <source>
        <dbReference type="Proteomes" id="UP000789595"/>
    </source>
</evidence>
<feature type="compositionally biased region" description="Basic residues" evidence="1">
    <location>
        <begin position="123"/>
        <end position="133"/>
    </location>
</feature>
<dbReference type="EMBL" id="CAKKNE010000001">
    <property type="protein sequence ID" value="CAH0363878.1"/>
    <property type="molecule type" value="Genomic_DNA"/>
</dbReference>
<protein>
    <recommendedName>
        <fullName evidence="2">MATH domain-containing protein</fullName>
    </recommendedName>
</protein>
<evidence type="ECO:0000313" key="3">
    <source>
        <dbReference type="EMBL" id="CAH0363878.1"/>
    </source>
</evidence>
<sequence>MLRALSPRRKFSFDLALHRSKEKKRKDSLDDAAFAAMVDETLGSSERPARSKSRVARAASFFRSKSRERSDSKDYSSSARASRPSTRDTSARSSWLAMKEAREKEPAKKKMTYAERREAEKRAGKHRERGRRSARGDDAPRIRDLSRDAAARLAQQPPPPRRAVSAQPRRTQPPPAPRRARDDSHRRALRRRPARAVVATIKGESASRAATWRDYGYSSESPKTFKSGASLRKTSDGRDVHVVTWRVERWSSLPAGFRQGARYRPPGPAPWSLDLYKGGIKKERPGFVSLYVHYAAPSPDSTAKVAALELSLLHQDGGAHLTRRHEGKRVFGAKADLVKKISTSAGTAALAHVVLTQVEALGFVKDDAVVLRAEVEMAPAVRIL</sequence>
<feature type="compositionally biased region" description="Basic and acidic residues" evidence="1">
    <location>
        <begin position="99"/>
        <end position="122"/>
    </location>
</feature>